<evidence type="ECO:0000313" key="10">
    <source>
        <dbReference type="Proteomes" id="UP000199310"/>
    </source>
</evidence>
<keyword evidence="3 6" id="KW-0732">Signal</keyword>
<accession>A0A1I0RHM6</accession>
<evidence type="ECO:0000313" key="9">
    <source>
        <dbReference type="EMBL" id="SEW40191.1"/>
    </source>
</evidence>
<comment type="similarity">
    <text evidence="2">Belongs to the SusD family.</text>
</comment>
<evidence type="ECO:0000256" key="1">
    <source>
        <dbReference type="ARBA" id="ARBA00004442"/>
    </source>
</evidence>
<dbReference type="Proteomes" id="UP000199310">
    <property type="component" value="Unassembled WGS sequence"/>
</dbReference>
<feature type="signal peptide" evidence="6">
    <location>
        <begin position="1"/>
        <end position="20"/>
    </location>
</feature>
<comment type="subcellular location">
    <subcellularLocation>
        <location evidence="1">Cell outer membrane</location>
    </subcellularLocation>
</comment>
<reference evidence="10" key="1">
    <citation type="submission" date="2016-10" db="EMBL/GenBank/DDBJ databases">
        <authorList>
            <person name="Varghese N."/>
            <person name="Submissions S."/>
        </authorList>
    </citation>
    <scope>NUCLEOTIDE SEQUENCE [LARGE SCALE GENOMIC DNA]</scope>
    <source>
        <strain evidence="10">DSM 3695</strain>
    </source>
</reference>
<evidence type="ECO:0000259" key="8">
    <source>
        <dbReference type="Pfam" id="PF14322"/>
    </source>
</evidence>
<dbReference type="Pfam" id="PF14322">
    <property type="entry name" value="SusD-like_3"/>
    <property type="match status" value="1"/>
</dbReference>
<dbReference type="RefSeq" id="WP_089895710.1">
    <property type="nucleotide sequence ID" value="NZ_FOJG01000001.1"/>
</dbReference>
<dbReference type="AlphaFoldDB" id="A0A1I0RHM6"/>
<dbReference type="OrthoDB" id="5694214at2"/>
<dbReference type="STRING" id="29529.SAMN04488122_2828"/>
<dbReference type="GO" id="GO:0009279">
    <property type="term" value="C:cell outer membrane"/>
    <property type="evidence" value="ECO:0007669"/>
    <property type="project" value="UniProtKB-SubCell"/>
</dbReference>
<dbReference type="Gene3D" id="1.25.40.390">
    <property type="match status" value="1"/>
</dbReference>
<name>A0A1I0RHM6_9BACT</name>
<dbReference type="EMBL" id="FOJG01000001">
    <property type="protein sequence ID" value="SEW40191.1"/>
    <property type="molecule type" value="Genomic_DNA"/>
</dbReference>
<protein>
    <submittedName>
        <fullName evidence="9">Starch-binding associating with outer membrane</fullName>
    </submittedName>
</protein>
<evidence type="ECO:0000256" key="3">
    <source>
        <dbReference type="ARBA" id="ARBA00022729"/>
    </source>
</evidence>
<dbReference type="InterPro" id="IPR011990">
    <property type="entry name" value="TPR-like_helical_dom_sf"/>
</dbReference>
<evidence type="ECO:0000256" key="6">
    <source>
        <dbReference type="SAM" id="SignalP"/>
    </source>
</evidence>
<sequence length="535" mass="60424">MRTFLYYTLFAALLLTGLSGCEKNFLEQDNPTATTDNKWWQLESQLKAALNDIYSGLPSGTYSYMPDARMHMAGITDEAIHAGNFGDWRNYPLGLSNSQTGSARDLYALYYTNIRRACRFLEHYQTAYVENAAFKTRYAYEARAVRAWYHLQLFLMYGPIPIVDHALLPAESMAARNSKEEVVKFIATELDSCAANLPDQYDNDDAWRMSKGACYAMQSILYINAGDYPNAAVAAKKVIDMKVYELHQSNSSTNSYVDLFSYNGLINKERILFKPRAQVEVFFRNAPKSLGCQAATNPTAAIVNTYETLQGKTIRELGTDSFLVYQKDPGFKGNRDPRLFASVLLPGDVFVNRKLLPFDRATAGNPDLIGQPQSTVTGFWMKKYLDPKDASSTYSGNLNFMIIRYAEVLLNYVEGLIESGQSQNPDVLLYLNKIRQRAGMPAVNAAVYNNADKLRELVRRERQVELAFEGQRIFDIRRWKIGTVLNGPVEGAVDPATGKPVIVEERKFNAAKDYLWPIPLDELNANPNMVQNPNW</sequence>
<evidence type="ECO:0000256" key="5">
    <source>
        <dbReference type="ARBA" id="ARBA00023237"/>
    </source>
</evidence>
<evidence type="ECO:0000256" key="2">
    <source>
        <dbReference type="ARBA" id="ARBA00006275"/>
    </source>
</evidence>
<feature type="chain" id="PRO_5011435145" evidence="6">
    <location>
        <begin position="21"/>
        <end position="535"/>
    </location>
</feature>
<evidence type="ECO:0000256" key="4">
    <source>
        <dbReference type="ARBA" id="ARBA00023136"/>
    </source>
</evidence>
<dbReference type="PROSITE" id="PS51257">
    <property type="entry name" value="PROKAR_LIPOPROTEIN"/>
    <property type="match status" value="1"/>
</dbReference>
<dbReference type="SUPFAM" id="SSF48452">
    <property type="entry name" value="TPR-like"/>
    <property type="match status" value="1"/>
</dbReference>
<dbReference type="Pfam" id="PF07980">
    <property type="entry name" value="SusD_RagB"/>
    <property type="match status" value="1"/>
</dbReference>
<feature type="domain" description="RagB/SusD" evidence="7">
    <location>
        <begin position="286"/>
        <end position="535"/>
    </location>
</feature>
<dbReference type="InterPro" id="IPR012944">
    <property type="entry name" value="SusD_RagB_dom"/>
</dbReference>
<organism evidence="9 10">
    <name type="scientific">Chitinophaga arvensicola</name>
    <dbReference type="NCBI Taxonomy" id="29529"/>
    <lineage>
        <taxon>Bacteria</taxon>
        <taxon>Pseudomonadati</taxon>
        <taxon>Bacteroidota</taxon>
        <taxon>Chitinophagia</taxon>
        <taxon>Chitinophagales</taxon>
        <taxon>Chitinophagaceae</taxon>
        <taxon>Chitinophaga</taxon>
    </lineage>
</organism>
<keyword evidence="5" id="KW-0998">Cell outer membrane</keyword>
<keyword evidence="10" id="KW-1185">Reference proteome</keyword>
<feature type="domain" description="SusD-like N-terminal" evidence="8">
    <location>
        <begin position="45"/>
        <end position="222"/>
    </location>
</feature>
<gene>
    <name evidence="9" type="ORF">SAMN04488122_2828</name>
</gene>
<evidence type="ECO:0000259" key="7">
    <source>
        <dbReference type="Pfam" id="PF07980"/>
    </source>
</evidence>
<dbReference type="InterPro" id="IPR033985">
    <property type="entry name" value="SusD-like_N"/>
</dbReference>
<keyword evidence="4" id="KW-0472">Membrane</keyword>
<proteinExistence type="inferred from homology"/>